<dbReference type="EMBL" id="CAJOBI010187437">
    <property type="protein sequence ID" value="CAF4949602.1"/>
    <property type="molecule type" value="Genomic_DNA"/>
</dbReference>
<dbReference type="PANTHER" id="PTHR23305">
    <property type="entry name" value="OBG GTPASE FAMILY"/>
    <property type="match status" value="1"/>
</dbReference>
<dbReference type="EMBL" id="CAJOBI010140970">
    <property type="protein sequence ID" value="CAF4768061.1"/>
    <property type="molecule type" value="Genomic_DNA"/>
</dbReference>
<evidence type="ECO:0000313" key="3">
    <source>
        <dbReference type="Proteomes" id="UP000676336"/>
    </source>
</evidence>
<name>A0A8S3AYW3_9BILA</name>
<comment type="caution">
    <text evidence="1">The sequence shown here is derived from an EMBL/GenBank/DDBJ whole genome shotgun (WGS) entry which is preliminary data.</text>
</comment>
<evidence type="ECO:0000313" key="1">
    <source>
        <dbReference type="EMBL" id="CAF4768061.1"/>
    </source>
</evidence>
<accession>A0A8S3AYW3</accession>
<dbReference type="InterPro" id="IPR027417">
    <property type="entry name" value="P-loop_NTPase"/>
</dbReference>
<organism evidence="1 3">
    <name type="scientific">Rotaria magnacalcarata</name>
    <dbReference type="NCBI Taxonomy" id="392030"/>
    <lineage>
        <taxon>Eukaryota</taxon>
        <taxon>Metazoa</taxon>
        <taxon>Spiralia</taxon>
        <taxon>Gnathifera</taxon>
        <taxon>Rotifera</taxon>
        <taxon>Eurotatoria</taxon>
        <taxon>Bdelloidea</taxon>
        <taxon>Philodinida</taxon>
        <taxon>Philodinidae</taxon>
        <taxon>Rotaria</taxon>
    </lineage>
</organism>
<evidence type="ECO:0000313" key="2">
    <source>
        <dbReference type="EMBL" id="CAF4949602.1"/>
    </source>
</evidence>
<reference evidence="1" key="1">
    <citation type="submission" date="2021-02" db="EMBL/GenBank/DDBJ databases">
        <authorList>
            <person name="Nowell W R."/>
        </authorList>
    </citation>
    <scope>NUCLEOTIDE SEQUENCE</scope>
</reference>
<dbReference type="GO" id="GO:0016887">
    <property type="term" value="F:ATP hydrolysis activity"/>
    <property type="evidence" value="ECO:0007669"/>
    <property type="project" value="TreeGrafter"/>
</dbReference>
<sequence length="69" mass="8178">MLSEEKGSVRFGDWNEREIEVLNKHLFNTSKPMVYLLNMAEEDYIKKKNKWLGKVKQWIDEHDPGATVI</sequence>
<dbReference type="GO" id="GO:0005737">
    <property type="term" value="C:cytoplasm"/>
    <property type="evidence" value="ECO:0007669"/>
    <property type="project" value="TreeGrafter"/>
</dbReference>
<protein>
    <submittedName>
        <fullName evidence="1">Uncharacterized protein</fullName>
    </submittedName>
</protein>
<dbReference type="SUPFAM" id="SSF52540">
    <property type="entry name" value="P-loop containing nucleoside triphosphate hydrolases"/>
    <property type="match status" value="1"/>
</dbReference>
<dbReference type="Proteomes" id="UP000676336">
    <property type="component" value="Unassembled WGS sequence"/>
</dbReference>
<dbReference type="AlphaFoldDB" id="A0A8S3AYW3"/>
<dbReference type="Gene3D" id="3.40.50.300">
    <property type="entry name" value="P-loop containing nucleotide triphosphate hydrolases"/>
    <property type="match status" value="1"/>
</dbReference>
<feature type="non-terminal residue" evidence="1">
    <location>
        <position position="69"/>
    </location>
</feature>
<proteinExistence type="predicted"/>
<gene>
    <name evidence="1" type="ORF">SMN809_LOCUS45821</name>
    <name evidence="2" type="ORF">SMN809_LOCUS54049</name>
</gene>
<dbReference type="PANTHER" id="PTHR23305:SF11">
    <property type="entry name" value="OBG-LIKE ATPASE 1"/>
    <property type="match status" value="1"/>
</dbReference>